<dbReference type="GeneID" id="93758325"/>
<dbReference type="CDD" id="cd01130">
    <property type="entry name" value="VirB11-like_ATPase"/>
    <property type="match status" value="1"/>
</dbReference>
<proteinExistence type="inferred from homology"/>
<protein>
    <submittedName>
        <fullName evidence="3">Pertussis toxin liberation protein H</fullName>
    </submittedName>
</protein>
<dbReference type="Proteomes" id="UP000250192">
    <property type="component" value="Unassembled WGS sequence"/>
</dbReference>
<keyword evidence="4" id="KW-1185">Reference proteome</keyword>
<dbReference type="PANTHER" id="PTHR30486:SF6">
    <property type="entry name" value="TYPE IV PILUS RETRACTATION ATPASE PILT"/>
    <property type="match status" value="1"/>
</dbReference>
<dbReference type="SUPFAM" id="SSF52540">
    <property type="entry name" value="P-loop containing nucleoside triphosphate hydrolases"/>
    <property type="match status" value="1"/>
</dbReference>
<dbReference type="PANTHER" id="PTHR30486">
    <property type="entry name" value="TWITCHING MOTILITY PROTEIN PILT"/>
    <property type="match status" value="1"/>
</dbReference>
<name>A0A2X0VNS2_9ACTO</name>
<reference evidence="3 4" key="1">
    <citation type="submission" date="2018-06" db="EMBL/GenBank/DDBJ databases">
        <authorList>
            <consortium name="Pathogen Informatics"/>
            <person name="Doyle S."/>
        </authorList>
    </citation>
    <scope>NUCLEOTIDE SEQUENCE [LARGE SCALE GENOMIC DNA]</scope>
    <source>
        <strain evidence="3 4">NCTC9935</strain>
    </source>
</reference>
<evidence type="ECO:0000313" key="3">
    <source>
        <dbReference type="EMBL" id="SPT55361.1"/>
    </source>
</evidence>
<dbReference type="EMBL" id="UAPR01000002">
    <property type="protein sequence ID" value="SPT55361.1"/>
    <property type="molecule type" value="Genomic_DNA"/>
</dbReference>
<feature type="domain" description="Bacterial type II secretion system protein E" evidence="2">
    <location>
        <begin position="52"/>
        <end position="320"/>
    </location>
</feature>
<dbReference type="Pfam" id="PF00437">
    <property type="entry name" value="T2SSE"/>
    <property type="match status" value="1"/>
</dbReference>
<evidence type="ECO:0000313" key="4">
    <source>
        <dbReference type="Proteomes" id="UP000250192"/>
    </source>
</evidence>
<dbReference type="OrthoDB" id="9810761at2"/>
<dbReference type="InterPro" id="IPR050921">
    <property type="entry name" value="T4SS_GSP_E_ATPase"/>
</dbReference>
<dbReference type="Gene3D" id="3.40.50.300">
    <property type="entry name" value="P-loop containing nucleotide triphosphate hydrolases"/>
    <property type="match status" value="1"/>
</dbReference>
<dbReference type="InterPro" id="IPR022399">
    <property type="entry name" value="TadA-like_ATPase"/>
</dbReference>
<gene>
    <name evidence="3" type="primary">ptlH</name>
    <name evidence="3" type="ORF">NCTC9935_00860</name>
</gene>
<comment type="similarity">
    <text evidence="1">Belongs to the GSP E family.</text>
</comment>
<dbReference type="GO" id="GO:0016887">
    <property type="term" value="F:ATP hydrolysis activity"/>
    <property type="evidence" value="ECO:0007669"/>
    <property type="project" value="InterPro"/>
</dbReference>
<dbReference type="Gene3D" id="3.30.450.90">
    <property type="match status" value="1"/>
</dbReference>
<dbReference type="InterPro" id="IPR027417">
    <property type="entry name" value="P-loop_NTPase"/>
</dbReference>
<dbReference type="AlphaFoldDB" id="A0A2X0VNS2"/>
<dbReference type="STRING" id="1660.APY09_02110"/>
<dbReference type="InterPro" id="IPR001482">
    <property type="entry name" value="T2SS/T4SS_dom"/>
</dbReference>
<evidence type="ECO:0000259" key="2">
    <source>
        <dbReference type="Pfam" id="PF00437"/>
    </source>
</evidence>
<sequence>MPSALRLLARGALPARAASDASRPGCGAREVSVSLEMMRARQRGMEPTLADLLDDPGVTDVLINGAQAWVDRGGGLVRVDAGIRDEAAARHAAIRLASACGARLDDASPVADGTLPGGVRLHAVLPPVSGSGTLISLRVLGTKRLSVADLVARGTLPGAIGPLLRTLVVSRANVLVSGATGSGKTTLLSAALSLVSSRERIVCIEEVSEVAPAHPHCVHLVERKPNVEGRGAVTLSDLVRAAMRMRPDRLVLGECRGIEVRDVLTALNTGHDGGWATIHANGAREVPARLAALGSLAGMGEGAVAAQAASALDAVLHMRRDADGHRWVSEVGVLTIGGGSLECIPALRATFDGRVTTHEAWDLLAGKVGL</sequence>
<accession>A0A2X0VNS2</accession>
<dbReference type="NCBIfam" id="TIGR03819">
    <property type="entry name" value="heli_sec_ATPase"/>
    <property type="match status" value="1"/>
</dbReference>
<dbReference type="RefSeq" id="WP_111823388.1">
    <property type="nucleotide sequence ID" value="NZ_CBDERX010000071.1"/>
</dbReference>
<organism evidence="3 4">
    <name type="scientific">Schaalia odontolytica</name>
    <dbReference type="NCBI Taxonomy" id="1660"/>
    <lineage>
        <taxon>Bacteria</taxon>
        <taxon>Bacillati</taxon>
        <taxon>Actinomycetota</taxon>
        <taxon>Actinomycetes</taxon>
        <taxon>Actinomycetales</taxon>
        <taxon>Actinomycetaceae</taxon>
        <taxon>Schaalia</taxon>
    </lineage>
</organism>
<evidence type="ECO:0000256" key="1">
    <source>
        <dbReference type="ARBA" id="ARBA00006611"/>
    </source>
</evidence>